<gene>
    <name evidence="1" type="ORF">RhiirA4_545217</name>
</gene>
<comment type="caution">
    <text evidence="1">The sequence shown here is derived from an EMBL/GenBank/DDBJ whole genome shotgun (WGS) entry which is preliminary data.</text>
</comment>
<evidence type="ECO:0000313" key="1">
    <source>
        <dbReference type="EMBL" id="PKY49366.1"/>
    </source>
</evidence>
<protein>
    <submittedName>
        <fullName evidence="1">Uncharacterized protein</fullName>
    </submittedName>
</protein>
<evidence type="ECO:0000313" key="2">
    <source>
        <dbReference type="Proteomes" id="UP000234323"/>
    </source>
</evidence>
<reference evidence="1 2" key="1">
    <citation type="submission" date="2015-10" db="EMBL/GenBank/DDBJ databases">
        <title>Genome analyses suggest a sexual origin of heterokaryosis in a supposedly ancient asexual fungus.</title>
        <authorList>
            <person name="Ropars J."/>
            <person name="Sedzielewska K."/>
            <person name="Noel J."/>
            <person name="Charron P."/>
            <person name="Farinelli L."/>
            <person name="Marton T."/>
            <person name="Kruger M."/>
            <person name="Pelin A."/>
            <person name="Brachmann A."/>
            <person name="Corradi N."/>
        </authorList>
    </citation>
    <scope>NUCLEOTIDE SEQUENCE [LARGE SCALE GENOMIC DNA]</scope>
    <source>
        <strain evidence="1 2">A4</strain>
    </source>
</reference>
<keyword evidence="2" id="KW-1185">Reference proteome</keyword>
<dbReference type="EMBL" id="LLXI01000734">
    <property type="protein sequence ID" value="PKY49366.1"/>
    <property type="molecule type" value="Genomic_DNA"/>
</dbReference>
<accession>A0A2I1GRT8</accession>
<dbReference type="Proteomes" id="UP000234323">
    <property type="component" value="Unassembled WGS sequence"/>
</dbReference>
<sequence length="73" mass="8561">MKPIEELDDEEIIKELKKWYSENALVCPICNKMILVKEAVERDKEFLGKICSSCFEIEQEEEPIAMQSRPLQT</sequence>
<organism evidence="1 2">
    <name type="scientific">Rhizophagus irregularis</name>
    <dbReference type="NCBI Taxonomy" id="588596"/>
    <lineage>
        <taxon>Eukaryota</taxon>
        <taxon>Fungi</taxon>
        <taxon>Fungi incertae sedis</taxon>
        <taxon>Mucoromycota</taxon>
        <taxon>Glomeromycotina</taxon>
        <taxon>Glomeromycetes</taxon>
        <taxon>Glomerales</taxon>
        <taxon>Glomeraceae</taxon>
        <taxon>Rhizophagus</taxon>
    </lineage>
</organism>
<name>A0A2I1GRT8_9GLOM</name>
<proteinExistence type="predicted"/>
<dbReference type="AlphaFoldDB" id="A0A2I1GRT8"/>